<dbReference type="InterPro" id="IPR011990">
    <property type="entry name" value="TPR-like_helical_dom_sf"/>
</dbReference>
<evidence type="ECO:0000313" key="1">
    <source>
        <dbReference type="EMBL" id="KXN71101.1"/>
    </source>
</evidence>
<reference evidence="1 2" key="1">
    <citation type="journal article" date="2015" name="Genome Biol. Evol.">
        <title>Phylogenomic analyses indicate that early fungi evolved digesting cell walls of algal ancestors of land plants.</title>
        <authorList>
            <person name="Chang Y."/>
            <person name="Wang S."/>
            <person name="Sekimoto S."/>
            <person name="Aerts A.L."/>
            <person name="Choi C."/>
            <person name="Clum A."/>
            <person name="LaButti K.M."/>
            <person name="Lindquist E.A."/>
            <person name="Yee Ngan C."/>
            <person name="Ohm R.A."/>
            <person name="Salamov A.A."/>
            <person name="Grigoriev I.V."/>
            <person name="Spatafora J.W."/>
            <person name="Berbee M.L."/>
        </authorList>
    </citation>
    <scope>NUCLEOTIDE SEQUENCE [LARGE SCALE GENOMIC DNA]</scope>
    <source>
        <strain evidence="1 2">NRRL 28638</strain>
    </source>
</reference>
<organism evidence="1 2">
    <name type="scientific">Conidiobolus coronatus (strain ATCC 28846 / CBS 209.66 / NRRL 28638)</name>
    <name type="common">Delacroixia coronata</name>
    <dbReference type="NCBI Taxonomy" id="796925"/>
    <lineage>
        <taxon>Eukaryota</taxon>
        <taxon>Fungi</taxon>
        <taxon>Fungi incertae sedis</taxon>
        <taxon>Zoopagomycota</taxon>
        <taxon>Entomophthoromycotina</taxon>
        <taxon>Entomophthoromycetes</taxon>
        <taxon>Entomophthorales</taxon>
        <taxon>Ancylistaceae</taxon>
        <taxon>Conidiobolus</taxon>
    </lineage>
</organism>
<protein>
    <submittedName>
        <fullName evidence="1">Uncharacterized protein</fullName>
    </submittedName>
</protein>
<dbReference type="EMBL" id="KQ964484">
    <property type="protein sequence ID" value="KXN71101.1"/>
    <property type="molecule type" value="Genomic_DNA"/>
</dbReference>
<accession>A0A137P845</accession>
<dbReference type="AlphaFoldDB" id="A0A137P845"/>
<gene>
    <name evidence="1" type="ORF">CONCODRAFT_84891</name>
</gene>
<proteinExistence type="predicted"/>
<dbReference type="Gene3D" id="1.25.40.10">
    <property type="entry name" value="Tetratricopeptide repeat domain"/>
    <property type="match status" value="1"/>
</dbReference>
<keyword evidence="2" id="KW-1185">Reference proteome</keyword>
<sequence length="551" mass="63424">MILKLNYTRILKKTQCQLINSVILQQRLVVTNSNLNLNSNSTKSQQKQLILPALNLTKLQEFKNFNFIPNGVLITDINKSLLNSNTDKEGEISIDKFAELDLNELKRKLKAFDKTKVSRLFHLIISNLDYGGNQSKLEELTAYYLDQDLPVLPLTYIPLLSNLVQNENYSLWLTLYLRMKHQKVNLYREELISELVDKLLPSVINSLKGNTNSHIGQGRIGDNVNYFNITIGNSLNFDVLTDIVEEYSQIDRIPNTETVKKILNITRSLTIGGYNLEHRKIQKTRWIASTLNLLLKSNNLRGAYTLFNDQLVHSTSSFNAFLNYYGKIWNRDGLELFWDKLESSKNEPNLESYKLMLDAYFNMRDLRGVQLILGQLTSQKPQLKLDRDFIEFAIQGFCRAEPKNLNGVLKVIKSGLFEGYGVERYELALISLVEYAKINQMDYFTELSKLFVKELDVYLTPKIEDNVDGQESNIDEIPTNTVKTSNITPYFDNLIKFNQDPLDINNNERFIQTLATPLITLSYPSLELQNLVLNSLLQSLTNSLFNLKQVV</sequence>
<evidence type="ECO:0000313" key="2">
    <source>
        <dbReference type="Proteomes" id="UP000070444"/>
    </source>
</evidence>
<name>A0A137P845_CONC2</name>
<dbReference type="Proteomes" id="UP000070444">
    <property type="component" value="Unassembled WGS sequence"/>
</dbReference>